<dbReference type="AlphaFoldDB" id="A0A0F9C2K7"/>
<organism evidence="1">
    <name type="scientific">marine sediment metagenome</name>
    <dbReference type="NCBI Taxonomy" id="412755"/>
    <lineage>
        <taxon>unclassified sequences</taxon>
        <taxon>metagenomes</taxon>
        <taxon>ecological metagenomes</taxon>
    </lineage>
</organism>
<gene>
    <name evidence="1" type="ORF">LCGC14_2454910</name>
</gene>
<accession>A0A0F9C2K7</accession>
<name>A0A0F9C2K7_9ZZZZ</name>
<comment type="caution">
    <text evidence="1">The sequence shown here is derived from an EMBL/GenBank/DDBJ whole genome shotgun (WGS) entry which is preliminary data.</text>
</comment>
<proteinExistence type="predicted"/>
<protein>
    <submittedName>
        <fullName evidence="1">Uncharacterized protein</fullName>
    </submittedName>
</protein>
<dbReference type="EMBL" id="LAZR01038078">
    <property type="protein sequence ID" value="KKL20492.1"/>
    <property type="molecule type" value="Genomic_DNA"/>
</dbReference>
<evidence type="ECO:0000313" key="1">
    <source>
        <dbReference type="EMBL" id="KKL20492.1"/>
    </source>
</evidence>
<reference evidence="1" key="1">
    <citation type="journal article" date="2015" name="Nature">
        <title>Complex archaea that bridge the gap between prokaryotes and eukaryotes.</title>
        <authorList>
            <person name="Spang A."/>
            <person name="Saw J.H."/>
            <person name="Jorgensen S.L."/>
            <person name="Zaremba-Niedzwiedzka K."/>
            <person name="Martijn J."/>
            <person name="Lind A.E."/>
            <person name="van Eijk R."/>
            <person name="Schleper C."/>
            <person name="Guy L."/>
            <person name="Ettema T.J."/>
        </authorList>
    </citation>
    <scope>NUCLEOTIDE SEQUENCE</scope>
</reference>
<sequence length="80" mass="9948">MEQLQARKCGDCKKEIQFQEFLRENPSIDKERGLGIFDDPFMTVYCTDCFLKRPEKPYKTNRRYYYQRRFKKRDHQPIFK</sequence>